<name>F2NT87_TRES6</name>
<dbReference type="HOGENOM" id="CLU_1834305_0_0_12"/>
<dbReference type="Proteomes" id="UP000006852">
    <property type="component" value="Chromosome"/>
</dbReference>
<gene>
    <name evidence="1" type="ordered locus">Tresu_1787</name>
</gene>
<proteinExistence type="predicted"/>
<keyword evidence="2" id="KW-1185">Reference proteome</keyword>
<dbReference type="eggNOG" id="ENOG5032NHR">
    <property type="taxonomic scope" value="Bacteria"/>
</dbReference>
<evidence type="ECO:0000313" key="1">
    <source>
        <dbReference type="EMBL" id="AEB14678.1"/>
    </source>
</evidence>
<dbReference type="GeneID" id="302998928"/>
<sequence length="140" mass="15994">MATGIFDSKNGKVIFVCINKSYEKLSKGIKVAGRASRWDCVRKYWPIDDVKKANEADFILGVCHKEIVVVCKMDERGWRKISEDSQLMNGFKNDAEIIECPSLLSRYAFSGEIVDDSPYLGMEIPIEYGFNQSRTVTYNY</sequence>
<evidence type="ECO:0000313" key="2">
    <source>
        <dbReference type="Proteomes" id="UP000006852"/>
    </source>
</evidence>
<protein>
    <submittedName>
        <fullName evidence="1">Uncharacterized protein</fullName>
    </submittedName>
</protein>
<dbReference type="KEGG" id="tsu:Tresu_1787"/>
<dbReference type="EMBL" id="CP002631">
    <property type="protein sequence ID" value="AEB14678.1"/>
    <property type="molecule type" value="Genomic_DNA"/>
</dbReference>
<accession>F2NT87</accession>
<reference evidence="1 2" key="1">
    <citation type="journal article" date="2011" name="Stand. Genomic Sci.">
        <title>Complete genome sequence of Treponema succinifaciens type strain (6091).</title>
        <authorList>
            <person name="Han C."/>
            <person name="Gronow S."/>
            <person name="Teshima H."/>
            <person name="Lapidus A."/>
            <person name="Nolan M."/>
            <person name="Lucas S."/>
            <person name="Hammon N."/>
            <person name="Deshpande S."/>
            <person name="Cheng J.F."/>
            <person name="Zeytun A."/>
            <person name="Tapia R."/>
            <person name="Goodwin L."/>
            <person name="Pitluck S."/>
            <person name="Liolios K."/>
            <person name="Pagani I."/>
            <person name="Ivanova N."/>
            <person name="Mavromatis K."/>
            <person name="Mikhailova N."/>
            <person name="Huntemann M."/>
            <person name="Pati A."/>
            <person name="Chen A."/>
            <person name="Palaniappan K."/>
            <person name="Land M."/>
            <person name="Hauser L."/>
            <person name="Brambilla E.M."/>
            <person name="Rohde M."/>
            <person name="Goker M."/>
            <person name="Woyke T."/>
            <person name="Bristow J."/>
            <person name="Eisen J.A."/>
            <person name="Markowitz V."/>
            <person name="Hugenholtz P."/>
            <person name="Kyrpides N.C."/>
            <person name="Klenk H.P."/>
            <person name="Detter J.C."/>
        </authorList>
    </citation>
    <scope>NUCLEOTIDE SEQUENCE [LARGE SCALE GENOMIC DNA]</scope>
    <source>
        <strain evidence="2">ATCC 33096 / DSM 2489 / 6091</strain>
    </source>
</reference>
<dbReference type="RefSeq" id="WP_013701959.1">
    <property type="nucleotide sequence ID" value="NC_015385.1"/>
</dbReference>
<dbReference type="OrthoDB" id="9926302at2"/>
<dbReference type="AlphaFoldDB" id="F2NT87"/>
<organism evidence="1 2">
    <name type="scientific">Treponema succinifaciens (strain ATCC 33096 / DSM 2489 / 6091)</name>
    <dbReference type="NCBI Taxonomy" id="869209"/>
    <lineage>
        <taxon>Bacteria</taxon>
        <taxon>Pseudomonadati</taxon>
        <taxon>Spirochaetota</taxon>
        <taxon>Spirochaetia</taxon>
        <taxon>Spirochaetales</taxon>
        <taxon>Treponemataceae</taxon>
        <taxon>Treponema</taxon>
    </lineage>
</organism>
<dbReference type="STRING" id="869209.Tresu_1787"/>
<reference evidence="2" key="2">
    <citation type="submission" date="2011-04" db="EMBL/GenBank/DDBJ databases">
        <title>The complete genome of chromosome of Treponema succinifaciens DSM 2489.</title>
        <authorList>
            <person name="Lucas S."/>
            <person name="Copeland A."/>
            <person name="Lapidus A."/>
            <person name="Bruce D."/>
            <person name="Goodwin L."/>
            <person name="Pitluck S."/>
            <person name="Peters L."/>
            <person name="Kyrpides N."/>
            <person name="Mavromatis K."/>
            <person name="Ivanova N."/>
            <person name="Ovchinnikova G."/>
            <person name="Teshima H."/>
            <person name="Detter J.C."/>
            <person name="Tapia R."/>
            <person name="Han C."/>
            <person name="Land M."/>
            <person name="Hauser L."/>
            <person name="Markowitz V."/>
            <person name="Cheng J.-F."/>
            <person name="Hugenholtz P."/>
            <person name="Woyke T."/>
            <person name="Wu D."/>
            <person name="Gronow S."/>
            <person name="Wellnitz S."/>
            <person name="Brambilla E."/>
            <person name="Klenk H.-P."/>
            <person name="Eisen J.A."/>
        </authorList>
    </citation>
    <scope>NUCLEOTIDE SEQUENCE [LARGE SCALE GENOMIC DNA]</scope>
    <source>
        <strain evidence="2">ATCC 33096 / DSM 2489 / 6091</strain>
    </source>
</reference>